<dbReference type="AlphaFoldDB" id="G0UYQ5"/>
<dbReference type="EMBL" id="HE575323">
    <property type="protein sequence ID" value="CCC94522.1"/>
    <property type="molecule type" value="Genomic_DNA"/>
</dbReference>
<reference evidence="2" key="1">
    <citation type="journal article" date="2012" name="Proc. Natl. Acad. Sci. U.S.A.">
        <title>Antigenic diversity is generated by distinct evolutionary mechanisms in African trypanosome species.</title>
        <authorList>
            <person name="Jackson A.P."/>
            <person name="Berry A."/>
            <person name="Aslett M."/>
            <person name="Allison H.C."/>
            <person name="Burton P."/>
            <person name="Vavrova-Anderson J."/>
            <person name="Brown R."/>
            <person name="Browne H."/>
            <person name="Corton N."/>
            <person name="Hauser H."/>
            <person name="Gamble J."/>
            <person name="Gilderthorp R."/>
            <person name="Marcello L."/>
            <person name="McQuillan J."/>
            <person name="Otto T.D."/>
            <person name="Quail M.A."/>
            <person name="Sanders M.J."/>
            <person name="van Tonder A."/>
            <person name="Ginger M.L."/>
            <person name="Field M.C."/>
            <person name="Barry J.D."/>
            <person name="Hertz-Fowler C."/>
            <person name="Berriman M."/>
        </authorList>
    </citation>
    <scope>NUCLEOTIDE SEQUENCE</scope>
    <source>
        <strain evidence="2">IL3000</strain>
    </source>
</reference>
<sequence length="739" mass="79740">MERVEKCTVFDMCTTRPTRLLQRRSKDVGGLFFCEKSASHGGFQKLSPLAMERQTQGKLVSHSGSLPDTSTSLCINSVVEPVDLNAVPTDRKGSSTGSRSTNCLEISPSATCDPTGVDVPALIDCSSSSACGSQIISRDHGCSTDDVKPAPDTVSASNGGVSNKGITLGKVITAELLRDLTGWEDLHLVLSAEFRIDAEAMTGVDTISMKMPLLSSLKLNNSNIPQIRLLGANYMNLKRMWISKSHVKSLAGIGSCTPILEELYAAFNYVSDINCLVEISSTLQVLDLEGNNIGSSETLSSTLPQLKSVKYLTLQGNPLSLSGEELGSPSNAKEGSTRKGKVSLRKFIRNLMPGLQYLDDTEVAGVPSQRSGRAQGKNCSTHIDPSEISFSKEYLFVQQCIRECGFDALDAAVAEETRGVYARPQSSLANARPRRLVSNKHQQSARSLRPSCRTLRSKNTVHTHQDKPVRRNSDTTKPQSLTHQKVNAGCSSRVASNRTSAIDRRTGRFRQLPPLRQSVTTSCGDDGSCNDPVGIDSNKSDGPHDSLSTDINRCGGEGGHQRTCATEKVDEDVSLFADDDDEWGRYKEGLMRRVRLSSDTTFQGLKPTSDGPVIPLNVEQESGGLSSPSQSPSTRAATSGAEPLGMASEPPLRKGSFLESSWRLQELAVKGGVPLDVAEPTAEEEEEWEQELLRSVARTRKQTYDAAIGKDVVDSGEACVGNLRLFEAEADDCASSTVL</sequence>
<protein>
    <submittedName>
        <fullName evidence="2">Putative leucine-rich repeat protein (LRRP)</fullName>
    </submittedName>
</protein>
<organism evidence="2">
    <name type="scientific">Trypanosoma congolense (strain IL3000)</name>
    <dbReference type="NCBI Taxonomy" id="1068625"/>
    <lineage>
        <taxon>Eukaryota</taxon>
        <taxon>Discoba</taxon>
        <taxon>Euglenozoa</taxon>
        <taxon>Kinetoplastea</taxon>
        <taxon>Metakinetoplastina</taxon>
        <taxon>Trypanosomatida</taxon>
        <taxon>Trypanosomatidae</taxon>
        <taxon>Trypanosoma</taxon>
        <taxon>Nannomonas</taxon>
    </lineage>
</organism>
<dbReference type="PROSITE" id="PS51450">
    <property type="entry name" value="LRR"/>
    <property type="match status" value="1"/>
</dbReference>
<dbReference type="InterPro" id="IPR001611">
    <property type="entry name" value="Leu-rich_rpt"/>
</dbReference>
<accession>G0UYQ5</accession>
<feature type="compositionally biased region" description="Low complexity" evidence="1">
    <location>
        <begin position="619"/>
        <end position="639"/>
    </location>
</feature>
<dbReference type="VEuPathDB" id="TriTrypDB:TcIL3000_10_13050"/>
<feature type="compositionally biased region" description="Basic and acidic residues" evidence="1">
    <location>
        <begin position="463"/>
        <end position="474"/>
    </location>
</feature>
<dbReference type="InterPro" id="IPR032675">
    <property type="entry name" value="LRR_dom_sf"/>
</dbReference>
<dbReference type="Gene3D" id="3.80.10.10">
    <property type="entry name" value="Ribonuclease Inhibitor"/>
    <property type="match status" value="1"/>
</dbReference>
<evidence type="ECO:0000256" key="1">
    <source>
        <dbReference type="SAM" id="MobiDB-lite"/>
    </source>
</evidence>
<gene>
    <name evidence="2" type="ORF">TCIL3000_10_13050</name>
</gene>
<dbReference type="PANTHER" id="PTHR22708">
    <property type="entry name" value="LEUCINE-RICH REPEAT-CONTAINING PROTEIN 56"/>
    <property type="match status" value="1"/>
</dbReference>
<name>G0UYQ5_TRYCI</name>
<evidence type="ECO:0000313" key="2">
    <source>
        <dbReference type="EMBL" id="CCC94522.1"/>
    </source>
</evidence>
<feature type="region of interest" description="Disordered" evidence="1">
    <location>
        <begin position="601"/>
        <end position="652"/>
    </location>
</feature>
<feature type="region of interest" description="Disordered" evidence="1">
    <location>
        <begin position="423"/>
        <end position="546"/>
    </location>
</feature>
<proteinExistence type="predicted"/>
<dbReference type="SUPFAM" id="SSF52058">
    <property type="entry name" value="L domain-like"/>
    <property type="match status" value="1"/>
</dbReference>
<dbReference type="PANTHER" id="PTHR22708:SF0">
    <property type="entry name" value="LEUCINE-RICH REPEAT-CONTAINING PROTEIN 56"/>
    <property type="match status" value="1"/>
</dbReference>
<feature type="compositionally biased region" description="Polar residues" evidence="1">
    <location>
        <begin position="475"/>
        <end position="500"/>
    </location>
</feature>
<dbReference type="InterPro" id="IPR040091">
    <property type="entry name" value="LRRC56"/>
</dbReference>